<sequence>MDWRNIPSLAALRAFESAARLKNFSAAARELNVTHAAIAQHVRGLEARFSQSLIERHGRLMEPTEAGRRLADTLSDGFGTIEAGIKDLISDATTRPLTISTTPSFAENWLMPRLGAFWADRPGLEISIVPTTKVLDLKRGQIDFAIRYGGGNWPGHKAERLTQSTYVIACSPKFAEKIEFGGPSDLSKHVWLIEQGHPEQRLWAEAHGINLNQSQITTFATNTLVLSATRQGYGLSIQAYALVESDLKNGTLVSVFQEDSGELGYYIVTRENHMHPSLAPFIDWLRCCS</sequence>
<dbReference type="Pfam" id="PF03466">
    <property type="entry name" value="LysR_substrate"/>
    <property type="match status" value="1"/>
</dbReference>
<dbReference type="Proteomes" id="UP001589683">
    <property type="component" value="Unassembled WGS sequence"/>
</dbReference>
<evidence type="ECO:0000256" key="4">
    <source>
        <dbReference type="ARBA" id="ARBA00023163"/>
    </source>
</evidence>
<evidence type="ECO:0000256" key="2">
    <source>
        <dbReference type="ARBA" id="ARBA00023015"/>
    </source>
</evidence>
<dbReference type="InterPro" id="IPR036388">
    <property type="entry name" value="WH-like_DNA-bd_sf"/>
</dbReference>
<keyword evidence="2" id="KW-0805">Transcription regulation</keyword>
<protein>
    <submittedName>
        <fullName evidence="6">LysR family transcriptional regulator</fullName>
    </submittedName>
</protein>
<dbReference type="PANTHER" id="PTHR30537">
    <property type="entry name" value="HTH-TYPE TRANSCRIPTIONAL REGULATOR"/>
    <property type="match status" value="1"/>
</dbReference>
<keyword evidence="3" id="KW-0238">DNA-binding</keyword>
<comment type="similarity">
    <text evidence="1">Belongs to the LysR transcriptional regulatory family.</text>
</comment>
<dbReference type="InterPro" id="IPR036390">
    <property type="entry name" value="WH_DNA-bd_sf"/>
</dbReference>
<evidence type="ECO:0000256" key="3">
    <source>
        <dbReference type="ARBA" id="ARBA00023125"/>
    </source>
</evidence>
<name>A0ABV5JK15_9RHOB</name>
<dbReference type="PROSITE" id="PS50931">
    <property type="entry name" value="HTH_LYSR"/>
    <property type="match status" value="1"/>
</dbReference>
<keyword evidence="7" id="KW-1185">Reference proteome</keyword>
<evidence type="ECO:0000313" key="7">
    <source>
        <dbReference type="Proteomes" id="UP001589683"/>
    </source>
</evidence>
<dbReference type="InterPro" id="IPR000847">
    <property type="entry name" value="LysR_HTH_N"/>
</dbReference>
<dbReference type="Gene3D" id="1.10.10.10">
    <property type="entry name" value="Winged helix-like DNA-binding domain superfamily/Winged helix DNA-binding domain"/>
    <property type="match status" value="1"/>
</dbReference>
<keyword evidence="4" id="KW-0804">Transcription</keyword>
<dbReference type="RefSeq" id="WP_213889707.1">
    <property type="nucleotide sequence ID" value="NZ_JAGFNU010000007.1"/>
</dbReference>
<dbReference type="PANTHER" id="PTHR30537:SF74">
    <property type="entry name" value="HTH-TYPE TRANSCRIPTIONAL REGULATOR TRPI"/>
    <property type="match status" value="1"/>
</dbReference>
<feature type="domain" description="HTH lysR-type" evidence="5">
    <location>
        <begin position="7"/>
        <end position="64"/>
    </location>
</feature>
<organism evidence="6 7">
    <name type="scientific">Pseudohalocynthiibacter aestuariivivens</name>
    <dbReference type="NCBI Taxonomy" id="1591409"/>
    <lineage>
        <taxon>Bacteria</taxon>
        <taxon>Pseudomonadati</taxon>
        <taxon>Pseudomonadota</taxon>
        <taxon>Alphaproteobacteria</taxon>
        <taxon>Rhodobacterales</taxon>
        <taxon>Paracoccaceae</taxon>
        <taxon>Pseudohalocynthiibacter</taxon>
    </lineage>
</organism>
<evidence type="ECO:0000259" key="5">
    <source>
        <dbReference type="PROSITE" id="PS50931"/>
    </source>
</evidence>
<gene>
    <name evidence="6" type="ORF">ACFFUT_18570</name>
</gene>
<dbReference type="Pfam" id="PF00126">
    <property type="entry name" value="HTH_1"/>
    <property type="match status" value="1"/>
</dbReference>
<dbReference type="InterPro" id="IPR058163">
    <property type="entry name" value="LysR-type_TF_proteobact-type"/>
</dbReference>
<comment type="caution">
    <text evidence="6">The sequence shown here is derived from an EMBL/GenBank/DDBJ whole genome shotgun (WGS) entry which is preliminary data.</text>
</comment>
<proteinExistence type="inferred from homology"/>
<dbReference type="InterPro" id="IPR005119">
    <property type="entry name" value="LysR_subst-bd"/>
</dbReference>
<reference evidence="6 7" key="1">
    <citation type="submission" date="2024-09" db="EMBL/GenBank/DDBJ databases">
        <authorList>
            <person name="Sun Q."/>
            <person name="Mori K."/>
        </authorList>
    </citation>
    <scope>NUCLEOTIDE SEQUENCE [LARGE SCALE GENOMIC DNA]</scope>
    <source>
        <strain evidence="6 7">CECT 8726</strain>
    </source>
</reference>
<dbReference type="Gene3D" id="3.40.190.10">
    <property type="entry name" value="Periplasmic binding protein-like II"/>
    <property type="match status" value="2"/>
</dbReference>
<accession>A0ABV5JK15</accession>
<dbReference type="SUPFAM" id="SSF53850">
    <property type="entry name" value="Periplasmic binding protein-like II"/>
    <property type="match status" value="1"/>
</dbReference>
<evidence type="ECO:0000313" key="6">
    <source>
        <dbReference type="EMBL" id="MFB9233803.1"/>
    </source>
</evidence>
<dbReference type="SUPFAM" id="SSF46785">
    <property type="entry name" value="Winged helix' DNA-binding domain"/>
    <property type="match status" value="1"/>
</dbReference>
<dbReference type="EMBL" id="JBHMEA010000051">
    <property type="protein sequence ID" value="MFB9233803.1"/>
    <property type="molecule type" value="Genomic_DNA"/>
</dbReference>
<evidence type="ECO:0000256" key="1">
    <source>
        <dbReference type="ARBA" id="ARBA00009437"/>
    </source>
</evidence>